<gene>
    <name evidence="7" type="ORF">ACFPFU_17095</name>
</gene>
<evidence type="ECO:0000256" key="1">
    <source>
        <dbReference type="ARBA" id="ARBA00004196"/>
    </source>
</evidence>
<evidence type="ECO:0000259" key="5">
    <source>
        <dbReference type="Pfam" id="PF25944"/>
    </source>
</evidence>
<dbReference type="NCBIfam" id="TIGR01730">
    <property type="entry name" value="RND_mfp"/>
    <property type="match status" value="1"/>
</dbReference>
<dbReference type="Pfam" id="PF25876">
    <property type="entry name" value="HH_MFP_RND"/>
    <property type="match status" value="1"/>
</dbReference>
<accession>A0ABV9T4M5</accession>
<dbReference type="InterPro" id="IPR058627">
    <property type="entry name" value="MdtA-like_C"/>
</dbReference>
<dbReference type="Pfam" id="PF25967">
    <property type="entry name" value="RND-MFP_C"/>
    <property type="match status" value="1"/>
</dbReference>
<keyword evidence="8" id="KW-1185">Reference proteome</keyword>
<organism evidence="7 8">
    <name type="scientific">Negadavirga shengliensis</name>
    <dbReference type="NCBI Taxonomy" id="1389218"/>
    <lineage>
        <taxon>Bacteria</taxon>
        <taxon>Pseudomonadati</taxon>
        <taxon>Bacteroidota</taxon>
        <taxon>Cytophagia</taxon>
        <taxon>Cytophagales</taxon>
        <taxon>Cyclobacteriaceae</taxon>
        <taxon>Negadavirga</taxon>
    </lineage>
</organism>
<dbReference type="SUPFAM" id="SSF111369">
    <property type="entry name" value="HlyD-like secretion proteins"/>
    <property type="match status" value="1"/>
</dbReference>
<evidence type="ECO:0000313" key="7">
    <source>
        <dbReference type="EMBL" id="MFC4873422.1"/>
    </source>
</evidence>
<dbReference type="InterPro" id="IPR058626">
    <property type="entry name" value="MdtA-like_b-barrel"/>
</dbReference>
<dbReference type="InterPro" id="IPR058625">
    <property type="entry name" value="MdtA-like_BSH"/>
</dbReference>
<dbReference type="Pfam" id="PF25944">
    <property type="entry name" value="Beta-barrel_RND"/>
    <property type="match status" value="1"/>
</dbReference>
<dbReference type="RefSeq" id="WP_377066260.1">
    <property type="nucleotide sequence ID" value="NZ_JBHSJJ010000010.1"/>
</dbReference>
<feature type="domain" description="Multidrug resistance protein MdtA-like beta-barrel" evidence="5">
    <location>
        <begin position="214"/>
        <end position="298"/>
    </location>
</feature>
<comment type="subcellular location">
    <subcellularLocation>
        <location evidence="1">Cell envelope</location>
    </subcellularLocation>
</comment>
<protein>
    <submittedName>
        <fullName evidence="7">Efflux RND transporter periplasmic adaptor subunit</fullName>
    </submittedName>
</protein>
<dbReference type="Proteomes" id="UP001595818">
    <property type="component" value="Unassembled WGS sequence"/>
</dbReference>
<dbReference type="InterPro" id="IPR058624">
    <property type="entry name" value="MdtA-like_HH"/>
</dbReference>
<dbReference type="Gene3D" id="2.40.30.170">
    <property type="match status" value="1"/>
</dbReference>
<evidence type="ECO:0000256" key="2">
    <source>
        <dbReference type="ARBA" id="ARBA00009477"/>
    </source>
</evidence>
<evidence type="ECO:0000259" key="4">
    <source>
        <dbReference type="Pfam" id="PF25917"/>
    </source>
</evidence>
<feature type="domain" description="Multidrug resistance protein MdtA-like barrel-sandwich hybrid" evidence="4">
    <location>
        <begin position="67"/>
        <end position="206"/>
    </location>
</feature>
<evidence type="ECO:0000313" key="8">
    <source>
        <dbReference type="Proteomes" id="UP001595818"/>
    </source>
</evidence>
<proteinExistence type="inferred from homology"/>
<dbReference type="Gene3D" id="1.10.287.470">
    <property type="entry name" value="Helix hairpin bin"/>
    <property type="match status" value="1"/>
</dbReference>
<reference evidence="8" key="1">
    <citation type="journal article" date="2019" name="Int. J. Syst. Evol. Microbiol.">
        <title>The Global Catalogue of Microorganisms (GCM) 10K type strain sequencing project: providing services to taxonomists for standard genome sequencing and annotation.</title>
        <authorList>
            <consortium name="The Broad Institute Genomics Platform"/>
            <consortium name="The Broad Institute Genome Sequencing Center for Infectious Disease"/>
            <person name="Wu L."/>
            <person name="Ma J."/>
        </authorList>
    </citation>
    <scope>NUCLEOTIDE SEQUENCE [LARGE SCALE GENOMIC DNA]</scope>
    <source>
        <strain evidence="8">CGMCC 4.7466</strain>
    </source>
</reference>
<comment type="similarity">
    <text evidence="2">Belongs to the membrane fusion protein (MFP) (TC 8.A.1) family.</text>
</comment>
<comment type="caution">
    <text evidence="7">The sequence shown here is derived from an EMBL/GenBank/DDBJ whole genome shotgun (WGS) entry which is preliminary data.</text>
</comment>
<dbReference type="PANTHER" id="PTHR30158">
    <property type="entry name" value="ACRA/E-RELATED COMPONENT OF DRUG EFFLUX TRANSPORTER"/>
    <property type="match status" value="1"/>
</dbReference>
<dbReference type="PANTHER" id="PTHR30158:SF23">
    <property type="entry name" value="MULTIDRUG RESISTANCE PROTEIN MEXA"/>
    <property type="match status" value="1"/>
</dbReference>
<feature type="domain" description="Multidrug resistance protein MdtA-like alpha-helical hairpin" evidence="3">
    <location>
        <begin position="108"/>
        <end position="176"/>
    </location>
</feature>
<feature type="domain" description="Multidrug resistance protein MdtA-like C-terminal permuted SH3" evidence="6">
    <location>
        <begin position="303"/>
        <end position="364"/>
    </location>
</feature>
<sequence>METQYQIELNQRRISILTILLAFCLFSYGCKEAEVEDEGLPLPVLTLKRESAALSFQYLGSIEGVENVQIRPQVEGILERIYVDEGQYVKKGQPLFEINSQPYMEDWKNAQANVELEKAKLRKAQTEIDRLRPLIDNEVISEVRMRTTEADYEVAKSSLARAEAVAANMRINLEFTTIKAPVDGLMGRIPKSIGNVVKGTDPEPLTILSNVHDIYVYFSMSESDYLYYERMKRDSASKRLNPDVKLVLADGSIYERSGFVDATSGQINRSTGSINMRARFSNPDTLLRTGNTGKILMEQIYPNAILIPQSATISVQDKRFVFTLDADNTAKRHEIEVEGRSGQNYIVRENGLKAGDRIVVSGINQITNGTKVKPMQQGELFSQVSEKE</sequence>
<name>A0ABV9T4M5_9BACT</name>
<dbReference type="InterPro" id="IPR006143">
    <property type="entry name" value="RND_pump_MFP"/>
</dbReference>
<evidence type="ECO:0000259" key="6">
    <source>
        <dbReference type="Pfam" id="PF25967"/>
    </source>
</evidence>
<dbReference type="Pfam" id="PF25917">
    <property type="entry name" value="BSH_RND"/>
    <property type="match status" value="1"/>
</dbReference>
<dbReference type="EMBL" id="JBHSJJ010000010">
    <property type="protein sequence ID" value="MFC4873422.1"/>
    <property type="molecule type" value="Genomic_DNA"/>
</dbReference>
<evidence type="ECO:0000259" key="3">
    <source>
        <dbReference type="Pfam" id="PF25876"/>
    </source>
</evidence>
<dbReference type="Gene3D" id="2.40.420.20">
    <property type="match status" value="1"/>
</dbReference>
<dbReference type="Gene3D" id="2.40.50.100">
    <property type="match status" value="1"/>
</dbReference>